<dbReference type="EMBL" id="NEDP02005344">
    <property type="protein sequence ID" value="OWF41866.1"/>
    <property type="molecule type" value="Genomic_DNA"/>
</dbReference>
<feature type="compositionally biased region" description="Basic and acidic residues" evidence="1">
    <location>
        <begin position="98"/>
        <end position="108"/>
    </location>
</feature>
<organism evidence="3 4">
    <name type="scientific">Mizuhopecten yessoensis</name>
    <name type="common">Japanese scallop</name>
    <name type="synonym">Patinopecten yessoensis</name>
    <dbReference type="NCBI Taxonomy" id="6573"/>
    <lineage>
        <taxon>Eukaryota</taxon>
        <taxon>Metazoa</taxon>
        <taxon>Spiralia</taxon>
        <taxon>Lophotrochozoa</taxon>
        <taxon>Mollusca</taxon>
        <taxon>Bivalvia</taxon>
        <taxon>Autobranchia</taxon>
        <taxon>Pteriomorphia</taxon>
        <taxon>Pectinida</taxon>
        <taxon>Pectinoidea</taxon>
        <taxon>Pectinidae</taxon>
        <taxon>Mizuhopecten</taxon>
    </lineage>
</organism>
<dbReference type="Proteomes" id="UP000242188">
    <property type="component" value="Unassembled WGS sequence"/>
</dbReference>
<dbReference type="InterPro" id="IPR031981">
    <property type="entry name" value="MIEAP_C"/>
</dbReference>
<evidence type="ECO:0000256" key="1">
    <source>
        <dbReference type="SAM" id="MobiDB-lite"/>
    </source>
</evidence>
<proteinExistence type="predicted"/>
<evidence type="ECO:0000313" key="3">
    <source>
        <dbReference type="EMBL" id="OWF41866.1"/>
    </source>
</evidence>
<feature type="region of interest" description="Disordered" evidence="1">
    <location>
        <begin position="159"/>
        <end position="190"/>
    </location>
</feature>
<feature type="region of interest" description="Disordered" evidence="1">
    <location>
        <begin position="95"/>
        <end position="120"/>
    </location>
</feature>
<dbReference type="STRING" id="6573.A0A210PZE3"/>
<keyword evidence="4" id="KW-1185">Reference proteome</keyword>
<feature type="compositionally biased region" description="Basic and acidic residues" evidence="1">
    <location>
        <begin position="1"/>
        <end position="13"/>
    </location>
</feature>
<accession>A0A210PZE3</accession>
<name>A0A210PZE3_MIZYE</name>
<sequence length="456" mass="51523">MGSRPSTDKHKQEATGTPSHSDQNQSHKKGATCTADDIHGNRDLNTKPEKELKDKIDTGSFKAKTTSLTGKAVKMTDTSQEKPGVHKSVVHVVVSTDRSTKDLNHNSEDDKEPTGQPRKNLKIVSKIDTTLRRLDDGNLQDKLRLMEWLQNKTKDLNMKVQHSHKNTKDVTNNAAGEEGEQNTDGDWSKVQQKIRDYKSAKQELLNVVSEIAGARLKNNNPAIADLSDKNRASKLAERFSELYDNEWTDVVEQLRCTDNGKKQTKKAEEELEEKCIHFMVDLVKVTYENCQKKAKSDLDKMIDIVVKSTTSAAANVDVSKRCKDFMKLQMSSGESLKPVIKLVRGEVDESAALKNKYSDFNKVLEENRHYIRYRASCVELCWYMCLQDPPVAMMADITTKSTKDHFRAYTRSGKYLGFVVWPALLLHENGPLLYKGVAQYTNAEPEQLPKSESTKI</sequence>
<dbReference type="AlphaFoldDB" id="A0A210PZE3"/>
<feature type="compositionally biased region" description="Basic and acidic residues" evidence="1">
    <location>
        <begin position="36"/>
        <end position="57"/>
    </location>
</feature>
<reference evidence="3 4" key="1">
    <citation type="journal article" date="2017" name="Nat. Ecol. Evol.">
        <title>Scallop genome provides insights into evolution of bilaterian karyotype and development.</title>
        <authorList>
            <person name="Wang S."/>
            <person name="Zhang J."/>
            <person name="Jiao W."/>
            <person name="Li J."/>
            <person name="Xun X."/>
            <person name="Sun Y."/>
            <person name="Guo X."/>
            <person name="Huan P."/>
            <person name="Dong B."/>
            <person name="Zhang L."/>
            <person name="Hu X."/>
            <person name="Sun X."/>
            <person name="Wang J."/>
            <person name="Zhao C."/>
            <person name="Wang Y."/>
            <person name="Wang D."/>
            <person name="Huang X."/>
            <person name="Wang R."/>
            <person name="Lv J."/>
            <person name="Li Y."/>
            <person name="Zhang Z."/>
            <person name="Liu B."/>
            <person name="Lu W."/>
            <person name="Hui Y."/>
            <person name="Liang J."/>
            <person name="Zhou Z."/>
            <person name="Hou R."/>
            <person name="Li X."/>
            <person name="Liu Y."/>
            <person name="Li H."/>
            <person name="Ning X."/>
            <person name="Lin Y."/>
            <person name="Zhao L."/>
            <person name="Xing Q."/>
            <person name="Dou J."/>
            <person name="Li Y."/>
            <person name="Mao J."/>
            <person name="Guo H."/>
            <person name="Dou H."/>
            <person name="Li T."/>
            <person name="Mu C."/>
            <person name="Jiang W."/>
            <person name="Fu Q."/>
            <person name="Fu X."/>
            <person name="Miao Y."/>
            <person name="Liu J."/>
            <person name="Yu Q."/>
            <person name="Li R."/>
            <person name="Liao H."/>
            <person name="Li X."/>
            <person name="Kong Y."/>
            <person name="Jiang Z."/>
            <person name="Chourrout D."/>
            <person name="Li R."/>
            <person name="Bao Z."/>
        </authorList>
    </citation>
    <scope>NUCLEOTIDE SEQUENCE [LARGE SCALE GENOMIC DNA]</scope>
    <source>
        <strain evidence="3 4">PY_sf001</strain>
    </source>
</reference>
<gene>
    <name evidence="3" type="ORF">KP79_PYT12350</name>
</gene>
<feature type="domain" description="Mitochondria-eating protein C-terminal" evidence="2">
    <location>
        <begin position="231"/>
        <end position="438"/>
    </location>
</feature>
<protein>
    <recommendedName>
        <fullName evidence="2">Mitochondria-eating protein C-terminal domain-containing protein</fullName>
    </recommendedName>
</protein>
<dbReference type="OrthoDB" id="6154979at2759"/>
<evidence type="ECO:0000259" key="2">
    <source>
        <dbReference type="Pfam" id="PF16026"/>
    </source>
</evidence>
<comment type="caution">
    <text evidence="3">The sequence shown here is derived from an EMBL/GenBank/DDBJ whole genome shotgun (WGS) entry which is preliminary data.</text>
</comment>
<evidence type="ECO:0000313" key="4">
    <source>
        <dbReference type="Proteomes" id="UP000242188"/>
    </source>
</evidence>
<feature type="region of interest" description="Disordered" evidence="1">
    <location>
        <begin position="1"/>
        <end position="68"/>
    </location>
</feature>
<feature type="compositionally biased region" description="Polar residues" evidence="1">
    <location>
        <begin position="14"/>
        <end position="24"/>
    </location>
</feature>
<dbReference type="Pfam" id="PF16026">
    <property type="entry name" value="MIEAP"/>
    <property type="match status" value="1"/>
</dbReference>